<evidence type="ECO:0000313" key="3">
    <source>
        <dbReference type="Proteomes" id="UP001147760"/>
    </source>
</evidence>
<dbReference type="EMBL" id="JAPWDO010000003">
    <property type="protein sequence ID" value="KAJ5480511.1"/>
    <property type="molecule type" value="Genomic_DNA"/>
</dbReference>
<dbReference type="Proteomes" id="UP001147760">
    <property type="component" value="Unassembled WGS sequence"/>
</dbReference>
<reference evidence="2" key="1">
    <citation type="submission" date="2022-12" db="EMBL/GenBank/DDBJ databases">
        <authorList>
            <person name="Petersen C."/>
        </authorList>
    </citation>
    <scope>NUCLEOTIDE SEQUENCE</scope>
    <source>
        <strain evidence="2">IBT 17660</strain>
    </source>
</reference>
<feature type="transmembrane region" description="Helical" evidence="1">
    <location>
        <begin position="28"/>
        <end position="45"/>
    </location>
</feature>
<keyword evidence="1" id="KW-0812">Transmembrane</keyword>
<dbReference type="Pfam" id="PF12520">
    <property type="entry name" value="DUF3723"/>
    <property type="match status" value="1"/>
</dbReference>
<protein>
    <submittedName>
        <fullName evidence="2">Uncharacterized protein</fullName>
    </submittedName>
</protein>
<keyword evidence="3" id="KW-1185">Reference proteome</keyword>
<feature type="non-terminal residue" evidence="2">
    <location>
        <position position="1"/>
    </location>
</feature>
<dbReference type="AlphaFoldDB" id="A0A9W9X2C2"/>
<name>A0A9W9X2C2_9EURO</name>
<reference evidence="2" key="2">
    <citation type="journal article" date="2023" name="IMA Fungus">
        <title>Comparative genomic study of the Penicillium genus elucidates a diverse pangenome and 15 lateral gene transfer events.</title>
        <authorList>
            <person name="Petersen C."/>
            <person name="Sorensen T."/>
            <person name="Nielsen M.R."/>
            <person name="Sondergaard T.E."/>
            <person name="Sorensen J.L."/>
            <person name="Fitzpatrick D.A."/>
            <person name="Frisvad J.C."/>
            <person name="Nielsen K.L."/>
        </authorList>
    </citation>
    <scope>NUCLEOTIDE SEQUENCE</scope>
    <source>
        <strain evidence="2">IBT 17660</strain>
    </source>
</reference>
<evidence type="ECO:0000256" key="1">
    <source>
        <dbReference type="SAM" id="Phobius"/>
    </source>
</evidence>
<dbReference type="OrthoDB" id="4227485at2759"/>
<gene>
    <name evidence="2" type="ORF">N7530_006020</name>
</gene>
<accession>A0A9W9X2C2</accession>
<keyword evidence="1" id="KW-1133">Transmembrane helix</keyword>
<keyword evidence="1" id="KW-0472">Membrane</keyword>
<comment type="caution">
    <text evidence="2">The sequence shown here is derived from an EMBL/GenBank/DDBJ whole genome shotgun (WGS) entry which is preliminary data.</text>
</comment>
<evidence type="ECO:0000313" key="2">
    <source>
        <dbReference type="EMBL" id="KAJ5480511.1"/>
    </source>
</evidence>
<sequence>SRPTVKSIIRFDNIRAITIKPSGSDSLYIYYINFNSVILSLYTFFKDFKYLEAYTYYIKRLYENYKCNIYSTLRKGNRDFRGIGFLYLDLRVYFPTLASN</sequence>
<dbReference type="InterPro" id="IPR022198">
    <property type="entry name" value="DUF3723"/>
</dbReference>
<organism evidence="2 3">
    <name type="scientific">Penicillium desertorum</name>
    <dbReference type="NCBI Taxonomy" id="1303715"/>
    <lineage>
        <taxon>Eukaryota</taxon>
        <taxon>Fungi</taxon>
        <taxon>Dikarya</taxon>
        <taxon>Ascomycota</taxon>
        <taxon>Pezizomycotina</taxon>
        <taxon>Eurotiomycetes</taxon>
        <taxon>Eurotiomycetidae</taxon>
        <taxon>Eurotiales</taxon>
        <taxon>Aspergillaceae</taxon>
        <taxon>Penicillium</taxon>
    </lineage>
</organism>
<proteinExistence type="predicted"/>